<organism evidence="16 17">
    <name type="scientific">Sphaeroforma arctica JP610</name>
    <dbReference type="NCBI Taxonomy" id="667725"/>
    <lineage>
        <taxon>Eukaryota</taxon>
        <taxon>Ichthyosporea</taxon>
        <taxon>Ichthyophonida</taxon>
        <taxon>Sphaeroforma</taxon>
    </lineage>
</organism>
<dbReference type="InterPro" id="IPR012493">
    <property type="entry name" value="Renin_rcpt"/>
</dbReference>
<dbReference type="GO" id="GO:0031982">
    <property type="term" value="C:vesicle"/>
    <property type="evidence" value="ECO:0007669"/>
    <property type="project" value="UniProtKB-SubCell"/>
</dbReference>
<gene>
    <name evidence="16" type="ORF">SARC_09432</name>
</gene>
<evidence type="ECO:0000259" key="14">
    <source>
        <dbReference type="Pfam" id="PF07850"/>
    </source>
</evidence>
<keyword evidence="8" id="KW-0256">Endoplasmic reticulum</keyword>
<evidence type="ECO:0000256" key="6">
    <source>
        <dbReference type="ARBA" id="ARBA00022692"/>
    </source>
</evidence>
<keyword evidence="5" id="KW-0165">Cleavage on pair of basic residues</keyword>
<dbReference type="AlphaFoldDB" id="A0A0L0FMY1"/>
<feature type="domain" description="Renin receptor N-terminal" evidence="15">
    <location>
        <begin position="204"/>
        <end position="339"/>
    </location>
</feature>
<feature type="signal peptide" evidence="13">
    <location>
        <begin position="1"/>
        <end position="20"/>
    </location>
</feature>
<evidence type="ECO:0000259" key="15">
    <source>
        <dbReference type="Pfam" id="PF25294"/>
    </source>
</evidence>
<evidence type="ECO:0000256" key="8">
    <source>
        <dbReference type="ARBA" id="ARBA00022824"/>
    </source>
</evidence>
<evidence type="ECO:0000256" key="1">
    <source>
        <dbReference type="ARBA" id="ARBA00004115"/>
    </source>
</evidence>
<evidence type="ECO:0000256" key="4">
    <source>
        <dbReference type="ARBA" id="ARBA00022475"/>
    </source>
</evidence>
<keyword evidence="10 12" id="KW-0472">Membrane</keyword>
<keyword evidence="9 12" id="KW-1133">Transmembrane helix</keyword>
<name>A0A0L0FMY1_9EUKA</name>
<evidence type="ECO:0000256" key="3">
    <source>
        <dbReference type="ARBA" id="ARBA00004373"/>
    </source>
</evidence>
<dbReference type="PANTHER" id="PTHR13351:SF1">
    <property type="entry name" value="RENIN RECEPTOR"/>
    <property type="match status" value="1"/>
</dbReference>
<comment type="subcellular location">
    <subcellularLocation>
        <location evidence="2">Cell membrane</location>
        <topology evidence="2">Single-pass type I membrane protein</topology>
    </subcellularLocation>
    <subcellularLocation>
        <location evidence="1">Endoplasmic reticulum membrane</location>
        <topology evidence="1">Single-pass type I membrane protein</topology>
    </subcellularLocation>
    <subcellularLocation>
        <location evidence="3">Vesicle</location>
    </subcellularLocation>
</comment>
<accession>A0A0L0FMY1</accession>
<dbReference type="InterPro" id="IPR017850">
    <property type="entry name" value="Alkaline_phosphatase_core_sf"/>
</dbReference>
<dbReference type="EMBL" id="KQ242554">
    <property type="protein sequence ID" value="KNC78125.1"/>
    <property type="molecule type" value="Genomic_DNA"/>
</dbReference>
<keyword evidence="17" id="KW-1185">Reference proteome</keyword>
<dbReference type="PANTHER" id="PTHR13351">
    <property type="entry name" value="RENIN RECEPTOR"/>
    <property type="match status" value="1"/>
</dbReference>
<dbReference type="InterPro" id="IPR056780">
    <property type="entry name" value="Renin_r_C"/>
</dbReference>
<keyword evidence="7 13" id="KW-0732">Signal</keyword>
<dbReference type="GO" id="GO:0005789">
    <property type="term" value="C:endoplasmic reticulum membrane"/>
    <property type="evidence" value="ECO:0007669"/>
    <property type="project" value="UniProtKB-SubCell"/>
</dbReference>
<feature type="domain" description="Renin receptor-like C-terminal transmembrane spanning segment" evidence="14">
    <location>
        <begin position="358"/>
        <end position="433"/>
    </location>
</feature>
<sequence length="440" mass="48427">MVRALACLLVATCGLVSVTADSMSVLSAPKSLKVKDQSKALDVTDVADILSQSMGMPSLSHKTQAQASVNPLSLPSASVVFTVDGLEDSPTDMPKKVSYAEIAQTQNMDSIATIVSMLTGRYPSEHLIPGRMWVGKEGVEHGLITPSTRALAGNLADAMAQMFDHSVTVSVSGDEQFAHAAAANFEVNEARPSQSFVYTLGDKNGFSHAEGSDELADVKLSKKAIAKALPEFKGKYIAADDKTFNLDNKVDFRFFAELYAIQQVLVSAMRVSGIKAVASHPDFFSFALSSLPEVRAKYGPNSPQYTEAKRVYLQFIEDMVSLIEQHYTHSAVVSMLTLSQRADVPVSARRPFYNPIKRNRRQEDDPKYPSSYADCLVEGADYDTDYCQYGPNHAVFFNIFFWLSVFLIAMVWMTIWAQATMPIQDSVIFRMTGSLRPKME</sequence>
<proteinExistence type="predicted"/>
<dbReference type="Gene3D" id="3.40.720.10">
    <property type="entry name" value="Alkaline Phosphatase, subunit A"/>
    <property type="match status" value="1"/>
</dbReference>
<evidence type="ECO:0000256" key="5">
    <source>
        <dbReference type="ARBA" id="ARBA00022685"/>
    </source>
</evidence>
<dbReference type="Pfam" id="PF07850">
    <property type="entry name" value="Renin_r"/>
    <property type="match status" value="1"/>
</dbReference>
<protein>
    <submittedName>
        <fullName evidence="16">Uncharacterized protein</fullName>
    </submittedName>
</protein>
<evidence type="ECO:0000256" key="7">
    <source>
        <dbReference type="ARBA" id="ARBA00022729"/>
    </source>
</evidence>
<dbReference type="STRING" id="667725.A0A0L0FMY1"/>
<dbReference type="eggNOG" id="KOG4737">
    <property type="taxonomic scope" value="Eukaryota"/>
</dbReference>
<evidence type="ECO:0000256" key="11">
    <source>
        <dbReference type="ARBA" id="ARBA00023170"/>
    </source>
</evidence>
<dbReference type="Proteomes" id="UP000054560">
    <property type="component" value="Unassembled WGS sequence"/>
</dbReference>
<dbReference type="InterPro" id="IPR057318">
    <property type="entry name" value="RENR_N"/>
</dbReference>
<evidence type="ECO:0000256" key="2">
    <source>
        <dbReference type="ARBA" id="ARBA00004251"/>
    </source>
</evidence>
<evidence type="ECO:0000313" key="17">
    <source>
        <dbReference type="Proteomes" id="UP000054560"/>
    </source>
</evidence>
<feature type="chain" id="PRO_5005538241" evidence="13">
    <location>
        <begin position="21"/>
        <end position="440"/>
    </location>
</feature>
<evidence type="ECO:0000256" key="9">
    <source>
        <dbReference type="ARBA" id="ARBA00022989"/>
    </source>
</evidence>
<evidence type="ECO:0000313" key="16">
    <source>
        <dbReference type="EMBL" id="KNC78125.1"/>
    </source>
</evidence>
<reference evidence="16 17" key="1">
    <citation type="submission" date="2011-02" db="EMBL/GenBank/DDBJ databases">
        <title>The Genome Sequence of Sphaeroforma arctica JP610.</title>
        <authorList>
            <consortium name="The Broad Institute Genome Sequencing Platform"/>
            <person name="Russ C."/>
            <person name="Cuomo C."/>
            <person name="Young S.K."/>
            <person name="Zeng Q."/>
            <person name="Gargeya S."/>
            <person name="Alvarado L."/>
            <person name="Berlin A."/>
            <person name="Chapman S.B."/>
            <person name="Chen Z."/>
            <person name="Freedman E."/>
            <person name="Gellesch M."/>
            <person name="Goldberg J."/>
            <person name="Griggs A."/>
            <person name="Gujja S."/>
            <person name="Heilman E."/>
            <person name="Heiman D."/>
            <person name="Howarth C."/>
            <person name="Mehta T."/>
            <person name="Neiman D."/>
            <person name="Pearson M."/>
            <person name="Roberts A."/>
            <person name="Saif S."/>
            <person name="Shea T."/>
            <person name="Shenoy N."/>
            <person name="Sisk P."/>
            <person name="Stolte C."/>
            <person name="Sykes S."/>
            <person name="White J."/>
            <person name="Yandava C."/>
            <person name="Burger G."/>
            <person name="Gray M.W."/>
            <person name="Holland P.W.H."/>
            <person name="King N."/>
            <person name="Lang F.B.F."/>
            <person name="Roger A.J."/>
            <person name="Ruiz-Trillo I."/>
            <person name="Haas B."/>
            <person name="Nusbaum C."/>
            <person name="Birren B."/>
        </authorList>
    </citation>
    <scope>NUCLEOTIDE SEQUENCE [LARGE SCALE GENOMIC DNA]</scope>
    <source>
        <strain evidence="16 17">JP610</strain>
    </source>
</reference>
<evidence type="ECO:0000256" key="13">
    <source>
        <dbReference type="SAM" id="SignalP"/>
    </source>
</evidence>
<evidence type="ECO:0000256" key="10">
    <source>
        <dbReference type="ARBA" id="ARBA00023136"/>
    </source>
</evidence>
<dbReference type="RefSeq" id="XP_014152027.1">
    <property type="nucleotide sequence ID" value="XM_014296552.1"/>
</dbReference>
<keyword evidence="11" id="KW-0675">Receptor</keyword>
<feature type="domain" description="Renin receptor N-terminal" evidence="15">
    <location>
        <begin position="20"/>
        <end position="125"/>
    </location>
</feature>
<dbReference type="GO" id="GO:0098588">
    <property type="term" value="C:bounding membrane of organelle"/>
    <property type="evidence" value="ECO:0007669"/>
    <property type="project" value="UniProtKB-ARBA"/>
</dbReference>
<dbReference type="GeneID" id="25909936"/>
<feature type="transmembrane region" description="Helical" evidence="12">
    <location>
        <begin position="395"/>
        <end position="416"/>
    </location>
</feature>
<dbReference type="Pfam" id="PF25294">
    <property type="entry name" value="RENR_N"/>
    <property type="match status" value="2"/>
</dbReference>
<keyword evidence="6 12" id="KW-0812">Transmembrane</keyword>
<dbReference type="GO" id="GO:0009897">
    <property type="term" value="C:external side of plasma membrane"/>
    <property type="evidence" value="ECO:0007669"/>
    <property type="project" value="TreeGrafter"/>
</dbReference>
<keyword evidence="4" id="KW-1003">Cell membrane</keyword>
<evidence type="ECO:0000256" key="12">
    <source>
        <dbReference type="SAM" id="Phobius"/>
    </source>
</evidence>
<dbReference type="GO" id="GO:0038023">
    <property type="term" value="F:signaling receptor activity"/>
    <property type="evidence" value="ECO:0007669"/>
    <property type="project" value="InterPro"/>
</dbReference>